<dbReference type="KEGG" id="aten:116287741"/>
<dbReference type="AlphaFoldDB" id="A0A6P8H4G3"/>
<organism evidence="4 5">
    <name type="scientific">Actinia tenebrosa</name>
    <name type="common">Australian red waratah sea anemone</name>
    <dbReference type="NCBI Taxonomy" id="6105"/>
    <lineage>
        <taxon>Eukaryota</taxon>
        <taxon>Metazoa</taxon>
        <taxon>Cnidaria</taxon>
        <taxon>Anthozoa</taxon>
        <taxon>Hexacorallia</taxon>
        <taxon>Actiniaria</taxon>
        <taxon>Actiniidae</taxon>
        <taxon>Actinia</taxon>
    </lineage>
</organism>
<dbReference type="InterPro" id="IPR017096">
    <property type="entry name" value="BTB-kelch_protein"/>
</dbReference>
<name>A0A6P8H4G3_ACTTE</name>
<evidence type="ECO:0000256" key="2">
    <source>
        <dbReference type="ARBA" id="ARBA00022737"/>
    </source>
</evidence>
<dbReference type="GeneID" id="116287741"/>
<dbReference type="Proteomes" id="UP000515163">
    <property type="component" value="Unplaced"/>
</dbReference>
<dbReference type="Pfam" id="PF07707">
    <property type="entry name" value="BACK"/>
    <property type="match status" value="1"/>
</dbReference>
<gene>
    <name evidence="5" type="primary">LOC116287741</name>
</gene>
<dbReference type="SMART" id="SM00225">
    <property type="entry name" value="BTB"/>
    <property type="match status" value="1"/>
</dbReference>
<evidence type="ECO:0000313" key="4">
    <source>
        <dbReference type="Proteomes" id="UP000515163"/>
    </source>
</evidence>
<proteinExistence type="predicted"/>
<accession>A0A6P8H4G3</accession>
<keyword evidence="1" id="KW-0880">Kelch repeat</keyword>
<dbReference type="PANTHER" id="PTHR24412:SF163">
    <property type="entry name" value="CALICIN"/>
    <property type="match status" value="1"/>
</dbReference>
<dbReference type="PRINTS" id="PR00501">
    <property type="entry name" value="KELCHREPEAT"/>
</dbReference>
<keyword evidence="2" id="KW-0677">Repeat</keyword>
<dbReference type="SUPFAM" id="SSF54695">
    <property type="entry name" value="POZ domain"/>
    <property type="match status" value="1"/>
</dbReference>
<dbReference type="Gene3D" id="2.120.10.80">
    <property type="entry name" value="Kelch-type beta propeller"/>
    <property type="match status" value="1"/>
</dbReference>
<dbReference type="Pfam" id="PF24981">
    <property type="entry name" value="Beta-prop_ATRN-LZTR1"/>
    <property type="match status" value="1"/>
</dbReference>
<dbReference type="OrthoDB" id="45365at2759"/>
<keyword evidence="4" id="KW-1185">Reference proteome</keyword>
<dbReference type="SMART" id="SM00612">
    <property type="entry name" value="Kelch"/>
    <property type="match status" value="6"/>
</dbReference>
<dbReference type="PROSITE" id="PS50097">
    <property type="entry name" value="BTB"/>
    <property type="match status" value="1"/>
</dbReference>
<dbReference type="Pfam" id="PF00651">
    <property type="entry name" value="BTB"/>
    <property type="match status" value="1"/>
</dbReference>
<reference evidence="5" key="1">
    <citation type="submission" date="2025-08" db="UniProtKB">
        <authorList>
            <consortium name="RefSeq"/>
        </authorList>
    </citation>
    <scope>IDENTIFICATION</scope>
    <source>
        <tissue evidence="5">Tentacle</tissue>
    </source>
</reference>
<dbReference type="RefSeq" id="XP_031550321.1">
    <property type="nucleotide sequence ID" value="XM_031694461.1"/>
</dbReference>
<dbReference type="InParanoid" id="A0A6P8H4G3"/>
<evidence type="ECO:0000313" key="5">
    <source>
        <dbReference type="RefSeq" id="XP_031550321.1"/>
    </source>
</evidence>
<dbReference type="InterPro" id="IPR015915">
    <property type="entry name" value="Kelch-typ_b-propeller"/>
</dbReference>
<dbReference type="InterPro" id="IPR006652">
    <property type="entry name" value="Kelch_1"/>
</dbReference>
<evidence type="ECO:0000256" key="1">
    <source>
        <dbReference type="ARBA" id="ARBA00022441"/>
    </source>
</evidence>
<dbReference type="InterPro" id="IPR011705">
    <property type="entry name" value="BACK"/>
</dbReference>
<dbReference type="Gene3D" id="3.30.710.10">
    <property type="entry name" value="Potassium Channel Kv1.1, Chain A"/>
    <property type="match status" value="1"/>
</dbReference>
<feature type="domain" description="BTB" evidence="3">
    <location>
        <begin position="29"/>
        <end position="97"/>
    </location>
</feature>
<dbReference type="InterPro" id="IPR011333">
    <property type="entry name" value="SKP1/BTB/POZ_sf"/>
</dbReference>
<dbReference type="InterPro" id="IPR000210">
    <property type="entry name" value="BTB/POZ_dom"/>
</dbReference>
<evidence type="ECO:0000259" key="3">
    <source>
        <dbReference type="PROSITE" id="PS50097"/>
    </source>
</evidence>
<dbReference type="InterPro" id="IPR056737">
    <property type="entry name" value="Beta-prop_ATRN-MKLN-like"/>
</dbReference>
<dbReference type="PIRSF" id="PIRSF037037">
    <property type="entry name" value="Kelch-like_protein_gigaxonin"/>
    <property type="match status" value="1"/>
</dbReference>
<dbReference type="SUPFAM" id="SSF117281">
    <property type="entry name" value="Kelch motif"/>
    <property type="match status" value="1"/>
</dbReference>
<sequence>MSTIQYISSSNAQRTLLGLHAMYELQELCDVILETEDGFSVSVHRNVLAALSPYFRAMFTGRLAESSKEKIKLRDIEGESLQGIIKFMYTSSVSINDDSVESLLKAARVFQLIEIVNVCCEFLKEQLHPSNCLGIAALADRFSCEELLDEANKFTVKNFNEVVKFDEFKQLRLEEVKTLLLDENISVRSEEDVYQAAIDWLSLTSEPRSMYTAEVLGCVRLPILSPEYLTTNVINNKLLEGNDECQLMVKEAVEYALSPSSEKRKHGYVTRMQPRMPTGFADVLVAIGGLFSGEAVSSTERYNLYTDEWFTFPAMRTSRYGFAVTQVRGRIYCLGGYHNGQFLNTVEAYNPEDDSWALQKPMFTKRKYFGAACLCGKIYAVGGSNGQERLKTVECYDPFSDQWTFVAPMLTPRMYHGVVALGGLLYAVGGHSGANRLSSMECYDPQTDVWTPVSSMDKPRSVAGVAALNGVLYVIGGFDGYNYLKDVECYNPQTDTWTVLPSLNRPRSAASVTVMKDRLFVLGGFNGQFLDSMEIFDPRINEWNFASSMSIPRVHFGVTVI</sequence>
<dbReference type="FunFam" id="1.25.40.420:FF:000001">
    <property type="entry name" value="Kelch-like family member 12"/>
    <property type="match status" value="1"/>
</dbReference>
<protein>
    <submittedName>
        <fullName evidence="5">Kelch-like protein 20</fullName>
    </submittedName>
</protein>
<dbReference type="SMART" id="SM00875">
    <property type="entry name" value="BACK"/>
    <property type="match status" value="1"/>
</dbReference>
<dbReference type="PANTHER" id="PTHR24412">
    <property type="entry name" value="KELCH PROTEIN"/>
    <property type="match status" value="1"/>
</dbReference>
<dbReference type="Gene3D" id="1.25.40.420">
    <property type="match status" value="1"/>
</dbReference>